<dbReference type="EMBL" id="GEEE01018830">
    <property type="protein sequence ID" value="JAP44395.1"/>
    <property type="molecule type" value="Transcribed_RNA"/>
</dbReference>
<accession>A0A0X3NXR5</accession>
<organism evidence="1">
    <name type="scientific">Schistocephalus solidus</name>
    <name type="common">Tapeworm</name>
    <dbReference type="NCBI Taxonomy" id="70667"/>
    <lineage>
        <taxon>Eukaryota</taxon>
        <taxon>Metazoa</taxon>
        <taxon>Spiralia</taxon>
        <taxon>Lophotrochozoa</taxon>
        <taxon>Platyhelminthes</taxon>
        <taxon>Cestoda</taxon>
        <taxon>Eucestoda</taxon>
        <taxon>Diphyllobothriidea</taxon>
        <taxon>Diphyllobothriidae</taxon>
        <taxon>Schistocephalus</taxon>
    </lineage>
</organism>
<feature type="non-terminal residue" evidence="1">
    <location>
        <position position="1"/>
    </location>
</feature>
<dbReference type="AlphaFoldDB" id="A0A0X3NXR5"/>
<gene>
    <name evidence="1" type="ORF">TR101322</name>
</gene>
<sequence length="124" mass="13994">RSLPHSLYVVSGQTSCAAIHHRVLSHLTELWRGFNGQIVRQSVPSCRFGFRSGPGIGFFYLEKSWHSTTYHYFQIMLVAQSSCPQRLLQCSVPVLILFVDRRIFPKVLVTGCPSLNTRVSSINA</sequence>
<reference evidence="1" key="1">
    <citation type="submission" date="2016-01" db="EMBL/GenBank/DDBJ databases">
        <title>Reference transcriptome for the parasite Schistocephalus solidus: insights into the molecular evolution of parasitism.</title>
        <authorList>
            <person name="Hebert F.O."/>
            <person name="Grambauer S."/>
            <person name="Barber I."/>
            <person name="Landry C.R."/>
            <person name="Aubin-Horth N."/>
        </authorList>
    </citation>
    <scope>NUCLEOTIDE SEQUENCE</scope>
</reference>
<proteinExistence type="predicted"/>
<name>A0A0X3NXR5_SCHSO</name>
<evidence type="ECO:0000313" key="1">
    <source>
        <dbReference type="EMBL" id="JAP44395.1"/>
    </source>
</evidence>
<protein>
    <submittedName>
        <fullName evidence="1">Uncharacterized protein</fullName>
    </submittedName>
</protein>